<evidence type="ECO:0000313" key="5">
    <source>
        <dbReference type="EMBL" id="KAK7685064.1"/>
    </source>
</evidence>
<protein>
    <recommendedName>
        <fullName evidence="4">FAD-binding PCMH-type domain-containing protein</fullName>
    </recommendedName>
</protein>
<proteinExistence type="inferred from homology"/>
<dbReference type="AlphaFoldDB" id="A0AAW0G036"/>
<comment type="caution">
    <text evidence="5">The sequence shown here is derived from an EMBL/GenBank/DDBJ whole genome shotgun (WGS) entry which is preliminary data.</text>
</comment>
<comment type="similarity">
    <text evidence="1">Belongs to the oxygen-dependent FAD-linked oxidoreductase family.</text>
</comment>
<organism evidence="5 6">
    <name type="scientific">Cerrena zonata</name>
    <dbReference type="NCBI Taxonomy" id="2478898"/>
    <lineage>
        <taxon>Eukaryota</taxon>
        <taxon>Fungi</taxon>
        <taxon>Dikarya</taxon>
        <taxon>Basidiomycota</taxon>
        <taxon>Agaricomycotina</taxon>
        <taxon>Agaricomycetes</taxon>
        <taxon>Polyporales</taxon>
        <taxon>Cerrenaceae</taxon>
        <taxon>Cerrena</taxon>
    </lineage>
</organism>
<dbReference type="InterPro" id="IPR006094">
    <property type="entry name" value="Oxid_FAD_bind_N"/>
</dbReference>
<sequence>MHLVLPLFPLYFLVTKVSALGPREPFIDIQLQREPSPLWNALNVSVEGRLFAAEPFARSCFQRVGLDVVGTFNQSLCNEVELKYTDRDQRLATFNGYSNTAWETCQSTDEGCLLDALDPSNIAATSLPAVCKQGSLPRYYIIVQQAKDVIEAFKFSLRTGINIAIKNTGHDYSGRSSSPNSLGLWISYNPDFVPNKCKSVKPTKAVTLGTGVSTGELNSFADLHNVTVVGPADTSIAFGGGYIQGGGHSAFSNSLGLASDQALEFDVVTPDGQHRTANACQNSDLFFALRGGGGSTFGVVLHVTVKAYPKISFPVVRTAFPGPASPTAQLELAKFLIQHGFEWASKGWGGYVVPSLGVTYVNPFINMSEAAAFMEPFRSLTNAINGTFILEEETSYFSFYQKFVAPTSPPIGNPIAIASRLIPADLFKTSSAQGRLSETVESLIAQNHTTLFLFAVAPFFFKDDGTSSLNPAWRSAIWHIIATDPWNFDTTKSEYEAIYSKLHQSSQLLHKLVPNGGTYLNEADLFEQDFEASFWGSNYPRLVAIKKKYDPNHLLDCWKCVGWRGQRDSRYKCYPQLGL</sequence>
<name>A0AAW0G036_9APHY</name>
<dbReference type="GO" id="GO:0016491">
    <property type="term" value="F:oxidoreductase activity"/>
    <property type="evidence" value="ECO:0007669"/>
    <property type="project" value="UniProtKB-KW"/>
</dbReference>
<dbReference type="Pfam" id="PF01565">
    <property type="entry name" value="FAD_binding_4"/>
    <property type="match status" value="1"/>
</dbReference>
<dbReference type="PANTHER" id="PTHR13878:SF91">
    <property type="entry name" value="FAD BINDING DOMAIN PROTEIN (AFU_ORTHOLOGUE AFUA_6G12070)-RELATED"/>
    <property type="match status" value="1"/>
</dbReference>
<feature type="signal peptide" evidence="3">
    <location>
        <begin position="1"/>
        <end position="19"/>
    </location>
</feature>
<evidence type="ECO:0000256" key="2">
    <source>
        <dbReference type="ARBA" id="ARBA00023002"/>
    </source>
</evidence>
<dbReference type="InterPro" id="IPR016166">
    <property type="entry name" value="FAD-bd_PCMH"/>
</dbReference>
<evidence type="ECO:0000256" key="3">
    <source>
        <dbReference type="SAM" id="SignalP"/>
    </source>
</evidence>
<dbReference type="Gene3D" id="3.30.465.10">
    <property type="match status" value="2"/>
</dbReference>
<dbReference type="InterPro" id="IPR012951">
    <property type="entry name" value="BBE"/>
</dbReference>
<accession>A0AAW0G036</accession>
<dbReference type="EMBL" id="JASBNA010000022">
    <property type="protein sequence ID" value="KAK7685064.1"/>
    <property type="molecule type" value="Genomic_DNA"/>
</dbReference>
<dbReference type="Proteomes" id="UP001385951">
    <property type="component" value="Unassembled WGS sequence"/>
</dbReference>
<dbReference type="GO" id="GO:0071949">
    <property type="term" value="F:FAD binding"/>
    <property type="evidence" value="ECO:0007669"/>
    <property type="project" value="InterPro"/>
</dbReference>
<dbReference type="InterPro" id="IPR036318">
    <property type="entry name" value="FAD-bd_PCMH-like_sf"/>
</dbReference>
<gene>
    <name evidence="5" type="ORF">QCA50_011901</name>
</gene>
<keyword evidence="3" id="KW-0732">Signal</keyword>
<evidence type="ECO:0000256" key="1">
    <source>
        <dbReference type="ARBA" id="ARBA00005466"/>
    </source>
</evidence>
<dbReference type="PANTHER" id="PTHR13878">
    <property type="entry name" value="GULONOLACTONE OXIDASE"/>
    <property type="match status" value="1"/>
</dbReference>
<dbReference type="InterPro" id="IPR016169">
    <property type="entry name" value="FAD-bd_PCMH_sub2"/>
</dbReference>
<feature type="chain" id="PRO_5043765772" description="FAD-binding PCMH-type domain-containing protein" evidence="3">
    <location>
        <begin position="20"/>
        <end position="579"/>
    </location>
</feature>
<dbReference type="SUPFAM" id="SSF56176">
    <property type="entry name" value="FAD-binding/transporter-associated domain-like"/>
    <property type="match status" value="1"/>
</dbReference>
<evidence type="ECO:0000259" key="4">
    <source>
        <dbReference type="PROSITE" id="PS51387"/>
    </source>
</evidence>
<feature type="domain" description="FAD-binding PCMH-type" evidence="4">
    <location>
        <begin position="133"/>
        <end position="310"/>
    </location>
</feature>
<keyword evidence="2" id="KW-0560">Oxidoreductase</keyword>
<dbReference type="Gene3D" id="3.40.462.20">
    <property type="match status" value="1"/>
</dbReference>
<dbReference type="PROSITE" id="PS51387">
    <property type="entry name" value="FAD_PCMH"/>
    <property type="match status" value="1"/>
</dbReference>
<dbReference type="InterPro" id="IPR050432">
    <property type="entry name" value="FAD-linked_Oxidoreductases_BP"/>
</dbReference>
<reference evidence="5 6" key="1">
    <citation type="submission" date="2022-09" db="EMBL/GenBank/DDBJ databases">
        <authorList>
            <person name="Palmer J.M."/>
        </authorList>
    </citation>
    <scope>NUCLEOTIDE SEQUENCE [LARGE SCALE GENOMIC DNA]</scope>
    <source>
        <strain evidence="5 6">DSM 7382</strain>
    </source>
</reference>
<keyword evidence="6" id="KW-1185">Reference proteome</keyword>
<evidence type="ECO:0000313" key="6">
    <source>
        <dbReference type="Proteomes" id="UP001385951"/>
    </source>
</evidence>
<dbReference type="Pfam" id="PF08031">
    <property type="entry name" value="BBE"/>
    <property type="match status" value="1"/>
</dbReference>